<dbReference type="SUPFAM" id="SSF53955">
    <property type="entry name" value="Lysozyme-like"/>
    <property type="match status" value="1"/>
</dbReference>
<dbReference type="Pfam" id="PF01464">
    <property type="entry name" value="SLT"/>
    <property type="match status" value="1"/>
</dbReference>
<dbReference type="EMBL" id="QWDR01000001">
    <property type="protein sequence ID" value="RJY33379.1"/>
    <property type="molecule type" value="Genomic_DNA"/>
</dbReference>
<keyword evidence="2" id="KW-0732">Signal</keyword>
<dbReference type="AlphaFoldDB" id="A0A3A6UPD9"/>
<comment type="caution">
    <text evidence="3">The sequence shown here is derived from an EMBL/GenBank/DDBJ whole genome shotgun (WGS) entry which is preliminary data.</text>
</comment>
<name>A0A3A6UPD9_LEGPN</name>
<dbReference type="Proteomes" id="UP000277145">
    <property type="component" value="Unassembled WGS sequence"/>
</dbReference>
<dbReference type="GO" id="GO:0042597">
    <property type="term" value="C:periplasmic space"/>
    <property type="evidence" value="ECO:0007669"/>
    <property type="project" value="InterPro"/>
</dbReference>
<dbReference type="InterPro" id="IPR023346">
    <property type="entry name" value="Lysozyme-like_dom_sf"/>
</dbReference>
<dbReference type="PANTHER" id="PTHR37423">
    <property type="entry name" value="SOLUBLE LYTIC MUREIN TRANSGLYCOSYLASE-RELATED"/>
    <property type="match status" value="1"/>
</dbReference>
<dbReference type="InterPro" id="IPR008939">
    <property type="entry name" value="Lytic_TGlycosylase_superhlx_U"/>
</dbReference>
<dbReference type="Gene3D" id="1.25.20.10">
    <property type="entry name" value="Bacterial muramidases"/>
    <property type="match status" value="1"/>
</dbReference>
<comment type="similarity">
    <text evidence="1">Belongs to the transglycosylase Slt family.</text>
</comment>
<evidence type="ECO:0000313" key="3">
    <source>
        <dbReference type="EMBL" id="RJY33379.1"/>
    </source>
</evidence>
<evidence type="ECO:0000256" key="1">
    <source>
        <dbReference type="ARBA" id="ARBA00007734"/>
    </source>
</evidence>
<dbReference type="GO" id="GO:0004553">
    <property type="term" value="F:hydrolase activity, hydrolyzing O-glycosyl compounds"/>
    <property type="evidence" value="ECO:0007669"/>
    <property type="project" value="InterPro"/>
</dbReference>
<proteinExistence type="inferred from homology"/>
<protein>
    <submittedName>
        <fullName evidence="3">Lytic murein transglycosylase</fullName>
    </submittedName>
</protein>
<sequence length="606" mass="71096">MPNNCPQALLRGIMKRLLIFLCGLLCSFNLFALSGQAYMDRFNRYLAWYEQLPINPSPEFLEFVKESTPLANKLRDKWLYELARIKDWANYNKYYQPTNDINLRCFAQIAKFNLGLYKEAIAGSIPIWLTGESRPQACNTLFALLLKQDNFDQKFITQRITLALDKRNVLLARYLLKQYKTPHDTEIKNLTSVYENPSNISKLNPGKLNDYFYLYGLKRLVSINMDKAVKLWQEKKTNIMLNERQKQDFLAHLALYKAMRNHADAQEWFAKIKPEYYTDVLVDWQIRFALKNKNWKQVEKLINNSPNKEMPCWQYWLARSLEEQGKKAEAIKIYEPLAKNRHYYGFLASKRLKKRPSFDNEKPTTNTEILKPYQPVIEQVKNFYNSKQLLQASRLLNDFISELPKEEASALVYWIATELKWHGKSVYLSNNDTLNNQLALRFPLAYKDTIKVYASKYAIPPELVYAIIRQESGFREDVTSSAGAKGLMQVMPQTASAVSKTSKIPYSDHKQLFLSQKNINIGIAYLQHLTKRFSNHPVLVAAAYNAGPRQVVYWLKNHPPKEIDIWIETLPWQETRNYLKNVMAFYIVYQYRLNQQPDMNRFLTPL</sequence>
<evidence type="ECO:0000256" key="2">
    <source>
        <dbReference type="ARBA" id="ARBA00022729"/>
    </source>
</evidence>
<accession>A0A3A6UPD9</accession>
<reference evidence="3 4" key="1">
    <citation type="submission" date="2018-08" db="EMBL/GenBank/DDBJ databases">
        <title>Genome Sequences of Legionella pneumophila subsp. pneumophila Isolates, Recovered from a Drinking Water System in a Large Builging.</title>
        <authorList>
            <person name="Gomez-Alvarez V."/>
            <person name="Boczek L."/>
            <person name="King D."/>
            <person name="Pemberton A."/>
            <person name="Pfaller S."/>
            <person name="Rodgers M."/>
            <person name="Santodomingo J."/>
            <person name="Revetta R."/>
        </authorList>
    </citation>
    <scope>NUCLEOTIDE SEQUENCE [LARGE SCALE GENOMIC DNA]</scope>
    <source>
        <strain evidence="3 4">L01C.1</strain>
    </source>
</reference>
<dbReference type="CDD" id="cd13401">
    <property type="entry name" value="Slt70-like"/>
    <property type="match status" value="1"/>
</dbReference>
<dbReference type="PANTHER" id="PTHR37423:SF5">
    <property type="entry name" value="SOLUBLE LYTIC MUREIN TRANSGLYCOSYLASE"/>
    <property type="match status" value="1"/>
</dbReference>
<organism evidence="3 4">
    <name type="scientific">Legionella pneumophila subsp. pneumophila</name>
    <dbReference type="NCBI Taxonomy" id="91891"/>
    <lineage>
        <taxon>Bacteria</taxon>
        <taxon>Pseudomonadati</taxon>
        <taxon>Pseudomonadota</taxon>
        <taxon>Gammaproteobacteria</taxon>
        <taxon>Legionellales</taxon>
        <taxon>Legionellaceae</taxon>
        <taxon>Legionella</taxon>
    </lineage>
</organism>
<evidence type="ECO:0000313" key="4">
    <source>
        <dbReference type="Proteomes" id="UP000277145"/>
    </source>
</evidence>
<dbReference type="SUPFAM" id="SSF48435">
    <property type="entry name" value="Bacterial muramidases"/>
    <property type="match status" value="1"/>
</dbReference>
<dbReference type="InterPro" id="IPR008258">
    <property type="entry name" value="Transglycosylase_SLT_dom_1"/>
</dbReference>
<dbReference type="Gene3D" id="1.10.530.10">
    <property type="match status" value="1"/>
</dbReference>
<gene>
    <name evidence="3" type="ORF">D1H98_00790</name>
</gene>